<keyword evidence="2" id="KW-0378">Hydrolase</keyword>
<dbReference type="EMBL" id="JASCTH010000004">
    <property type="protein sequence ID" value="MDI6098358.1"/>
    <property type="molecule type" value="Genomic_DNA"/>
</dbReference>
<dbReference type="GO" id="GO:0004519">
    <property type="term" value="F:endonuclease activity"/>
    <property type="evidence" value="ECO:0007669"/>
    <property type="project" value="UniProtKB-KW"/>
</dbReference>
<keyword evidence="3" id="KW-1185">Reference proteome</keyword>
<dbReference type="Proteomes" id="UP001241758">
    <property type="component" value="Unassembled WGS sequence"/>
</dbReference>
<accession>A0ABT6WF99</accession>
<dbReference type="InterPro" id="IPR011335">
    <property type="entry name" value="Restrct_endonuc-II-like"/>
</dbReference>
<evidence type="ECO:0000313" key="3">
    <source>
        <dbReference type="Proteomes" id="UP001241758"/>
    </source>
</evidence>
<feature type="domain" description="Putative restriction endonuclease" evidence="1">
    <location>
        <begin position="18"/>
        <end position="168"/>
    </location>
</feature>
<name>A0ABT6WF99_9ACTN</name>
<reference evidence="2 3" key="1">
    <citation type="submission" date="2023-05" db="EMBL/GenBank/DDBJ databases">
        <title>Actinoplanes sp. NEAU-A12 genome sequencing.</title>
        <authorList>
            <person name="Wang Z.-S."/>
        </authorList>
    </citation>
    <scope>NUCLEOTIDE SEQUENCE [LARGE SCALE GENOMIC DNA]</scope>
    <source>
        <strain evidence="2 3">NEAU-A12</strain>
    </source>
</reference>
<keyword evidence="2" id="KW-0540">Nuclease</keyword>
<dbReference type="Gene3D" id="3.90.1570.10">
    <property type="entry name" value="tt1808, chain A"/>
    <property type="match status" value="1"/>
</dbReference>
<dbReference type="PANTHER" id="PTHR35400:SF3">
    <property type="entry name" value="SLL1072 PROTEIN"/>
    <property type="match status" value="1"/>
</dbReference>
<gene>
    <name evidence="2" type="ORF">QLQ12_07050</name>
</gene>
<protein>
    <submittedName>
        <fullName evidence="2">Uma2 family endonuclease</fullName>
    </submittedName>
</protein>
<dbReference type="CDD" id="cd06260">
    <property type="entry name" value="DUF820-like"/>
    <property type="match status" value="1"/>
</dbReference>
<proteinExistence type="predicted"/>
<dbReference type="RefSeq" id="WP_282757976.1">
    <property type="nucleotide sequence ID" value="NZ_JASCTH010000004.1"/>
</dbReference>
<organism evidence="2 3">
    <name type="scientific">Actinoplanes sandaracinus</name>
    <dbReference type="NCBI Taxonomy" id="3045177"/>
    <lineage>
        <taxon>Bacteria</taxon>
        <taxon>Bacillati</taxon>
        <taxon>Actinomycetota</taxon>
        <taxon>Actinomycetes</taxon>
        <taxon>Micromonosporales</taxon>
        <taxon>Micromonosporaceae</taxon>
        <taxon>Actinoplanes</taxon>
    </lineage>
</organism>
<dbReference type="InterPro" id="IPR012296">
    <property type="entry name" value="Nuclease_put_TT1808"/>
</dbReference>
<keyword evidence="2" id="KW-0255">Endonuclease</keyword>
<dbReference type="Pfam" id="PF05685">
    <property type="entry name" value="Uma2"/>
    <property type="match status" value="1"/>
</dbReference>
<dbReference type="PANTHER" id="PTHR35400">
    <property type="entry name" value="SLR1083 PROTEIN"/>
    <property type="match status" value="1"/>
</dbReference>
<dbReference type="SUPFAM" id="SSF52980">
    <property type="entry name" value="Restriction endonuclease-like"/>
    <property type="match status" value="1"/>
</dbReference>
<evidence type="ECO:0000313" key="2">
    <source>
        <dbReference type="EMBL" id="MDI6098358.1"/>
    </source>
</evidence>
<sequence>MSAEAIGRLMPSTITLDDLAAMNEADTHGHRYETSTQGVLSVVPPPNGKHAKIATHLTLWLGKAGWSGDQIMQAAGLKIPGPNGDAGRIPDLIVWAHDPGDKVWYDLDGLLLIIEIISPGSEATDRITKVEEYAIAGVPQYWTVARDAANTVTLHRLSPEGGDYEVSAKVPLAWLLQTSASDHLSV</sequence>
<dbReference type="InterPro" id="IPR008538">
    <property type="entry name" value="Uma2"/>
</dbReference>
<comment type="caution">
    <text evidence="2">The sequence shown here is derived from an EMBL/GenBank/DDBJ whole genome shotgun (WGS) entry which is preliminary data.</text>
</comment>
<evidence type="ECO:0000259" key="1">
    <source>
        <dbReference type="Pfam" id="PF05685"/>
    </source>
</evidence>